<evidence type="ECO:0000313" key="2">
    <source>
        <dbReference type="Proteomes" id="UP000595140"/>
    </source>
</evidence>
<evidence type="ECO:0000313" key="1">
    <source>
        <dbReference type="EMBL" id="VFQ64193.1"/>
    </source>
</evidence>
<name>A0A484KEE4_9ASTE</name>
<sequence>MRKTSSSAKAVMRATEGAGLLETSDPLVELANVISNACENVKDPLHPRRFWCFFSRTSPALTSDVFRGSSSAGMRRLSFVLALLFVGNNQFQILLVGCLFAEDNPGELGVLDEASLLHRHPGVPSKVHFAMSKDMHDRDGKTKT</sequence>
<organism evidence="1 2">
    <name type="scientific">Cuscuta campestris</name>
    <dbReference type="NCBI Taxonomy" id="132261"/>
    <lineage>
        <taxon>Eukaryota</taxon>
        <taxon>Viridiplantae</taxon>
        <taxon>Streptophyta</taxon>
        <taxon>Embryophyta</taxon>
        <taxon>Tracheophyta</taxon>
        <taxon>Spermatophyta</taxon>
        <taxon>Magnoliopsida</taxon>
        <taxon>eudicotyledons</taxon>
        <taxon>Gunneridae</taxon>
        <taxon>Pentapetalae</taxon>
        <taxon>asterids</taxon>
        <taxon>lamiids</taxon>
        <taxon>Solanales</taxon>
        <taxon>Convolvulaceae</taxon>
        <taxon>Cuscuteae</taxon>
        <taxon>Cuscuta</taxon>
        <taxon>Cuscuta subgen. Grammica</taxon>
        <taxon>Cuscuta sect. Cleistogrammica</taxon>
    </lineage>
</organism>
<gene>
    <name evidence="1" type="ORF">CCAM_LOCUS5969</name>
</gene>
<dbReference type="AlphaFoldDB" id="A0A484KEE4"/>
<dbReference type="Proteomes" id="UP000595140">
    <property type="component" value="Unassembled WGS sequence"/>
</dbReference>
<reference evidence="1 2" key="1">
    <citation type="submission" date="2018-04" db="EMBL/GenBank/DDBJ databases">
        <authorList>
            <person name="Vogel A."/>
        </authorList>
    </citation>
    <scope>NUCLEOTIDE SEQUENCE [LARGE SCALE GENOMIC DNA]</scope>
</reference>
<proteinExistence type="predicted"/>
<keyword evidence="2" id="KW-1185">Reference proteome</keyword>
<dbReference type="EMBL" id="OOIL02000382">
    <property type="protein sequence ID" value="VFQ64193.1"/>
    <property type="molecule type" value="Genomic_DNA"/>
</dbReference>
<protein>
    <submittedName>
        <fullName evidence="1">Uncharacterized protein</fullName>
    </submittedName>
</protein>
<accession>A0A484KEE4</accession>